<evidence type="ECO:0008006" key="3">
    <source>
        <dbReference type="Google" id="ProtNLM"/>
    </source>
</evidence>
<reference evidence="2" key="1">
    <citation type="submission" date="2011-06" db="EMBL/GenBank/DDBJ databases">
        <title>Complete genome sequence of Paenibacillus mucilaginosus KNP414.</title>
        <authorList>
            <person name="Wang J."/>
            <person name="Hu S."/>
            <person name="Hu X."/>
            <person name="Zhang B."/>
            <person name="Dong D."/>
            <person name="Zhang S."/>
            <person name="Zhao K."/>
            <person name="Wu D."/>
        </authorList>
    </citation>
    <scope>NUCLEOTIDE SEQUENCE [LARGE SCALE GENOMIC DNA]</scope>
    <source>
        <strain evidence="2">KNP414</strain>
    </source>
</reference>
<organism evidence="1 2">
    <name type="scientific">Paenibacillus mucilaginosus (strain KNP414)</name>
    <dbReference type="NCBI Taxonomy" id="1036673"/>
    <lineage>
        <taxon>Bacteria</taxon>
        <taxon>Bacillati</taxon>
        <taxon>Bacillota</taxon>
        <taxon>Bacilli</taxon>
        <taxon>Bacillales</taxon>
        <taxon>Paenibacillaceae</taxon>
        <taxon>Paenibacillus</taxon>
    </lineage>
</organism>
<dbReference type="EMBL" id="CP002869">
    <property type="protein sequence ID" value="AEI40520.1"/>
    <property type="molecule type" value="Genomic_DNA"/>
</dbReference>
<protein>
    <recommendedName>
        <fullName evidence="3">PepSY domain-containing protein</fullName>
    </recommendedName>
</protein>
<dbReference type="Proteomes" id="UP000006620">
    <property type="component" value="Chromosome"/>
</dbReference>
<dbReference type="AlphaFoldDB" id="F8FRG3"/>
<sequence length="108" mass="12473">MKKIYLILLMAVSITVIYQLHKPTIREDKAILKAKEYVNVINEKKSTGFHINRVTYCLLDNDTVWNRIIGSRQWTVMVDGVSVEINAYTGEFVRMIFPLDGVITELPK</sequence>
<evidence type="ECO:0000313" key="2">
    <source>
        <dbReference type="Proteomes" id="UP000006620"/>
    </source>
</evidence>
<reference evidence="1 2" key="2">
    <citation type="journal article" date="2013" name="Genome Announc.">
        <title>Genome Sequence of Growth-Improving Paenibacillus mucilaginosus Strain KNP414.</title>
        <authorList>
            <person name="Lu J.J."/>
            <person name="Wang J.F."/>
            <person name="Hu X.F."/>
        </authorList>
    </citation>
    <scope>NUCLEOTIDE SEQUENCE [LARGE SCALE GENOMIC DNA]</scope>
    <source>
        <strain evidence="1 2">KNP414</strain>
    </source>
</reference>
<gene>
    <name evidence="1" type="ordered locus">KNP414_01959</name>
</gene>
<dbReference type="HOGENOM" id="CLU_2194330_0_0_9"/>
<name>F8FRG3_PAEMK</name>
<evidence type="ECO:0000313" key="1">
    <source>
        <dbReference type="EMBL" id="AEI40520.1"/>
    </source>
</evidence>
<dbReference type="KEGG" id="pms:KNP414_01959"/>
<accession>F8FRG3</accession>
<proteinExistence type="predicted"/>
<dbReference type="RefSeq" id="WP_013915682.1">
    <property type="nucleotide sequence ID" value="NC_015690.1"/>
</dbReference>